<dbReference type="Proteomes" id="UP000692954">
    <property type="component" value="Unassembled WGS sequence"/>
</dbReference>
<comment type="caution">
    <text evidence="3">The sequence shown here is derived from an EMBL/GenBank/DDBJ whole genome shotgun (WGS) entry which is preliminary data.</text>
</comment>
<evidence type="ECO:0000259" key="2">
    <source>
        <dbReference type="Pfam" id="PF19047"/>
    </source>
</evidence>
<keyword evidence="4" id="KW-1185">Reference proteome</keyword>
<dbReference type="AlphaFoldDB" id="A0A8S1LPH9"/>
<feature type="domain" description="HOOK N-terminal" evidence="2">
    <location>
        <begin position="5"/>
        <end position="143"/>
    </location>
</feature>
<evidence type="ECO:0000313" key="3">
    <source>
        <dbReference type="EMBL" id="CAD8068739.1"/>
    </source>
</evidence>
<sequence>MSLENAIVQWLNKFQQLNIQSFDSLADGWTFSQLLNLVDPTFFSLASETSLKIDKIDNNVQKVQGHLIEMLQKIQQYRTNIQCKPPDYIEIDVLEIIVKQNRQQILALFELILKVILSSNIRGKFIEPILLLEEKDQETLMHFLKNHLDESENQNNEWQEENYIQSLVQKMDEIEYQNTELKQQLNEQEEKRKALKSALDDAVVLLENKDMEIKALTESKCHLEKCLEEKMDFQNEYKESEKIHQKCLEQEHKLAQYELIIEDLRRKEIQFIQLKEEYQQYKYKLQENEKLEQRIESLQERRELDKDVYQKGKERYEKEIAILKQNIKELLLQQSELKESKLNLELELQQKQARLTRSLEQIKTTEIEYGQKIRELQDLLETLHQAEEEMPKITNTTNQQLSQEMKLSINMKNENFEREYYIKENHKLEEKIKELQAQINEMQMVEESKDQKSKFESQLQQSQQISLLTDKIKQFQEHNQQLKKQNEELKKQTQNKKFTQIDSEISVLSLLQEALAKKVKEYKCQENIK</sequence>
<proteinExistence type="predicted"/>
<evidence type="ECO:0000313" key="4">
    <source>
        <dbReference type="Proteomes" id="UP000692954"/>
    </source>
</evidence>
<organism evidence="3 4">
    <name type="scientific">Paramecium sonneborni</name>
    <dbReference type="NCBI Taxonomy" id="65129"/>
    <lineage>
        <taxon>Eukaryota</taxon>
        <taxon>Sar</taxon>
        <taxon>Alveolata</taxon>
        <taxon>Ciliophora</taxon>
        <taxon>Intramacronucleata</taxon>
        <taxon>Oligohymenophorea</taxon>
        <taxon>Peniculida</taxon>
        <taxon>Parameciidae</taxon>
        <taxon>Paramecium</taxon>
    </lineage>
</organism>
<dbReference type="EMBL" id="CAJJDN010000024">
    <property type="protein sequence ID" value="CAD8068739.1"/>
    <property type="molecule type" value="Genomic_DNA"/>
</dbReference>
<name>A0A8S1LPH9_9CILI</name>
<dbReference type="OrthoDB" id="49395at2759"/>
<dbReference type="GO" id="GO:0030705">
    <property type="term" value="P:cytoskeleton-dependent intracellular transport"/>
    <property type="evidence" value="ECO:0007669"/>
    <property type="project" value="InterPro"/>
</dbReference>
<keyword evidence="1" id="KW-0175">Coiled coil</keyword>
<accession>A0A8S1LPH9</accession>
<reference evidence="3" key="1">
    <citation type="submission" date="2021-01" db="EMBL/GenBank/DDBJ databases">
        <authorList>
            <consortium name="Genoscope - CEA"/>
            <person name="William W."/>
        </authorList>
    </citation>
    <scope>NUCLEOTIDE SEQUENCE</scope>
</reference>
<protein>
    <recommendedName>
        <fullName evidence="2">HOOK N-terminal domain-containing protein</fullName>
    </recommendedName>
</protein>
<feature type="coiled-coil region" evidence="1">
    <location>
        <begin position="141"/>
        <end position="502"/>
    </location>
</feature>
<evidence type="ECO:0000256" key="1">
    <source>
        <dbReference type="SAM" id="Coils"/>
    </source>
</evidence>
<dbReference type="Pfam" id="PF19047">
    <property type="entry name" value="HOOK_N"/>
    <property type="match status" value="1"/>
</dbReference>
<gene>
    <name evidence="3" type="ORF">PSON_ATCC_30995.1.T0240311</name>
</gene>
<dbReference type="InterPro" id="IPR043936">
    <property type="entry name" value="HOOK_N"/>
</dbReference>